<name>A0A4Y4CYC1_ZOORA</name>
<dbReference type="OrthoDB" id="329419at2"/>
<evidence type="ECO:0008006" key="4">
    <source>
        <dbReference type="Google" id="ProtNLM"/>
    </source>
</evidence>
<evidence type="ECO:0000313" key="3">
    <source>
        <dbReference type="Proteomes" id="UP000318422"/>
    </source>
</evidence>
<dbReference type="AlphaFoldDB" id="A0A4Y4CYC1"/>
<dbReference type="Pfam" id="PF10116">
    <property type="entry name" value="Host_attach"/>
    <property type="match status" value="1"/>
</dbReference>
<accession>A0A4Y4CYC1</accession>
<feature type="region of interest" description="Disordered" evidence="1">
    <location>
        <begin position="39"/>
        <end position="69"/>
    </location>
</feature>
<evidence type="ECO:0000313" key="2">
    <source>
        <dbReference type="EMBL" id="GEC97112.1"/>
    </source>
</evidence>
<keyword evidence="3" id="KW-1185">Reference proteome</keyword>
<dbReference type="RefSeq" id="WP_141354113.1">
    <property type="nucleotide sequence ID" value="NZ_BJNV01000066.1"/>
</dbReference>
<protein>
    <recommendedName>
        <fullName evidence="4">Host attachment protein</fullName>
    </recommendedName>
</protein>
<gene>
    <name evidence="2" type="ORF">ZRA01_31850</name>
</gene>
<proteinExistence type="predicted"/>
<dbReference type="InterPro" id="IPR019291">
    <property type="entry name" value="Host_attachment_protein"/>
</dbReference>
<dbReference type="EMBL" id="BJNV01000066">
    <property type="protein sequence ID" value="GEC97112.1"/>
    <property type="molecule type" value="Genomic_DNA"/>
</dbReference>
<sequence length="146" mass="15805">MAITWILVANASLARLYANLGPKQGLKLIKELVHPESRMKNADLSSDKAGAFQASTSGHGSREQQTPPKLNAARNFAQALAKELYLGRSRNEFARAILVAPPAFMGMLNATLDGPTAQMVSDRLEKDYTKTPEPALCGHLESCILV</sequence>
<organism evidence="2 3">
    <name type="scientific">Zoogloea ramigera</name>
    <dbReference type="NCBI Taxonomy" id="350"/>
    <lineage>
        <taxon>Bacteria</taxon>
        <taxon>Pseudomonadati</taxon>
        <taxon>Pseudomonadota</taxon>
        <taxon>Betaproteobacteria</taxon>
        <taxon>Rhodocyclales</taxon>
        <taxon>Zoogloeaceae</taxon>
        <taxon>Zoogloea</taxon>
    </lineage>
</organism>
<feature type="compositionally biased region" description="Polar residues" evidence="1">
    <location>
        <begin position="53"/>
        <end position="68"/>
    </location>
</feature>
<reference evidence="2 3" key="1">
    <citation type="submission" date="2019-06" db="EMBL/GenBank/DDBJ databases">
        <title>Whole genome shotgun sequence of Zoogloea ramigera NBRC 15342.</title>
        <authorList>
            <person name="Hosoyama A."/>
            <person name="Uohara A."/>
            <person name="Ohji S."/>
            <person name="Ichikawa N."/>
        </authorList>
    </citation>
    <scope>NUCLEOTIDE SEQUENCE [LARGE SCALE GENOMIC DNA]</scope>
    <source>
        <strain evidence="2 3">NBRC 15342</strain>
    </source>
</reference>
<comment type="caution">
    <text evidence="2">The sequence shown here is derived from an EMBL/GenBank/DDBJ whole genome shotgun (WGS) entry which is preliminary data.</text>
</comment>
<dbReference type="Proteomes" id="UP000318422">
    <property type="component" value="Unassembled WGS sequence"/>
</dbReference>
<evidence type="ECO:0000256" key="1">
    <source>
        <dbReference type="SAM" id="MobiDB-lite"/>
    </source>
</evidence>